<feature type="region of interest" description="Disordered" evidence="1">
    <location>
        <begin position="19"/>
        <end position="72"/>
    </location>
</feature>
<gene>
    <name evidence="2" type="ORF">J2S66_000536</name>
</gene>
<comment type="caution">
    <text evidence="2">The sequence shown here is derived from an EMBL/GenBank/DDBJ whole genome shotgun (WGS) entry which is preliminary data.</text>
</comment>
<dbReference type="EMBL" id="JAVDSG010000001">
    <property type="protein sequence ID" value="MDR6592152.1"/>
    <property type="molecule type" value="Genomic_DNA"/>
</dbReference>
<feature type="compositionally biased region" description="Low complexity" evidence="1">
    <location>
        <begin position="29"/>
        <end position="43"/>
    </location>
</feature>
<evidence type="ECO:0000313" key="2">
    <source>
        <dbReference type="EMBL" id="MDR6592152.1"/>
    </source>
</evidence>
<protein>
    <submittedName>
        <fullName evidence="2">Uncharacterized protein</fullName>
    </submittedName>
</protein>
<evidence type="ECO:0000313" key="3">
    <source>
        <dbReference type="Proteomes" id="UP001268819"/>
    </source>
</evidence>
<reference evidence="2 3" key="1">
    <citation type="submission" date="2023-07" db="EMBL/GenBank/DDBJ databases">
        <title>Sequencing the genomes of 1000 actinobacteria strains.</title>
        <authorList>
            <person name="Klenk H.-P."/>
        </authorList>
    </citation>
    <scope>NUCLEOTIDE SEQUENCE [LARGE SCALE GENOMIC DNA]</scope>
    <source>
        <strain evidence="2 3">DSM 43749</strain>
    </source>
</reference>
<dbReference type="RefSeq" id="WP_310303349.1">
    <property type="nucleotide sequence ID" value="NZ_BAAAXB010000001.1"/>
</dbReference>
<name>A0ABU1PNA5_9PSEU</name>
<organism evidence="2 3">
    <name type="scientific">Saccharothrix longispora</name>
    <dbReference type="NCBI Taxonomy" id="33920"/>
    <lineage>
        <taxon>Bacteria</taxon>
        <taxon>Bacillati</taxon>
        <taxon>Actinomycetota</taxon>
        <taxon>Actinomycetes</taxon>
        <taxon>Pseudonocardiales</taxon>
        <taxon>Pseudonocardiaceae</taxon>
        <taxon>Saccharothrix</taxon>
    </lineage>
</organism>
<proteinExistence type="predicted"/>
<dbReference type="Proteomes" id="UP001268819">
    <property type="component" value="Unassembled WGS sequence"/>
</dbReference>
<accession>A0ABU1PNA5</accession>
<keyword evidence="3" id="KW-1185">Reference proteome</keyword>
<sequence length="72" mass="7074">MSSTPIYDELAATYLADLTPPDAAGAGGTTEAATAAPGTAWTGESAGPGTPVPPLAAPDRTVHPRPTARSEA</sequence>
<evidence type="ECO:0000256" key="1">
    <source>
        <dbReference type="SAM" id="MobiDB-lite"/>
    </source>
</evidence>